<evidence type="ECO:0000256" key="1">
    <source>
        <dbReference type="SAM" id="MobiDB-lite"/>
    </source>
</evidence>
<feature type="compositionally biased region" description="Polar residues" evidence="1">
    <location>
        <begin position="70"/>
        <end position="97"/>
    </location>
</feature>
<gene>
    <name evidence="3" type="ORF">LECACI_7A005520</name>
</gene>
<accession>A0AAI8Z0U1</accession>
<reference evidence="3" key="1">
    <citation type="submission" date="2023-11" db="EMBL/GenBank/DDBJ databases">
        <authorList>
            <person name="Alioto T."/>
            <person name="Alioto T."/>
            <person name="Gomez Garrido J."/>
        </authorList>
    </citation>
    <scope>NUCLEOTIDE SEQUENCE</scope>
</reference>
<dbReference type="Proteomes" id="UP001296104">
    <property type="component" value="Unassembled WGS sequence"/>
</dbReference>
<feature type="compositionally biased region" description="Polar residues" evidence="1">
    <location>
        <begin position="124"/>
        <end position="137"/>
    </location>
</feature>
<keyword evidence="2" id="KW-0812">Transmembrane</keyword>
<dbReference type="EMBL" id="CAVMBE010000035">
    <property type="protein sequence ID" value="CAK4030362.1"/>
    <property type="molecule type" value="Genomic_DNA"/>
</dbReference>
<proteinExistence type="predicted"/>
<feature type="compositionally biased region" description="Basic and acidic residues" evidence="1">
    <location>
        <begin position="144"/>
        <end position="169"/>
    </location>
</feature>
<keyword evidence="2" id="KW-0472">Membrane</keyword>
<protein>
    <submittedName>
        <fullName evidence="3">Uncharacterized protein</fullName>
    </submittedName>
</protein>
<dbReference type="AlphaFoldDB" id="A0AAI8Z0U1"/>
<name>A0AAI8Z0U1_9PEZI</name>
<organism evidence="3 4">
    <name type="scientific">Lecanosticta acicola</name>
    <dbReference type="NCBI Taxonomy" id="111012"/>
    <lineage>
        <taxon>Eukaryota</taxon>
        <taxon>Fungi</taxon>
        <taxon>Dikarya</taxon>
        <taxon>Ascomycota</taxon>
        <taxon>Pezizomycotina</taxon>
        <taxon>Dothideomycetes</taxon>
        <taxon>Dothideomycetidae</taxon>
        <taxon>Mycosphaerellales</taxon>
        <taxon>Mycosphaerellaceae</taxon>
        <taxon>Lecanosticta</taxon>
    </lineage>
</organism>
<evidence type="ECO:0000313" key="3">
    <source>
        <dbReference type="EMBL" id="CAK4030362.1"/>
    </source>
</evidence>
<evidence type="ECO:0000313" key="4">
    <source>
        <dbReference type="Proteomes" id="UP001296104"/>
    </source>
</evidence>
<feature type="transmembrane region" description="Helical" evidence="2">
    <location>
        <begin position="289"/>
        <end position="308"/>
    </location>
</feature>
<keyword evidence="2" id="KW-1133">Transmembrane helix</keyword>
<feature type="compositionally biased region" description="Polar residues" evidence="1">
    <location>
        <begin position="170"/>
        <end position="179"/>
    </location>
</feature>
<comment type="caution">
    <text evidence="3">The sequence shown here is derived from an EMBL/GenBank/DDBJ whole genome shotgun (WGS) entry which is preliminary data.</text>
</comment>
<keyword evidence="4" id="KW-1185">Reference proteome</keyword>
<sequence>MVALEAPTPPLPNNGTHRSCWFDGNGHRVCADWAKQAHNLTEIHREGGVADLHHEHSQNTTGNIHGVTFQPPTTSGGPSSQQQPPAASFEQHASQASAGFRDAHEDAEESADHVESSGVGDQSWKFNSTGSGSPAKNNNDDDEAGGKKKEEDFWKENGFHHLSDEKTDRIQGTTDTSQVDSEHGAFSAEYANGGGEEGKFVGTHDGEHQMEEHVDAKGVDGPVYDLQEESSEETVASGSFDTWGGLEEVTKDWGERMEGASPAPLMGMRMGGWKRGVEGVEGEVHKGCAALMVLFVLVVVVGVTVGSVRKGRVGREAKRERGREREVLLEGGEKGVEA</sequence>
<feature type="region of interest" description="Disordered" evidence="1">
    <location>
        <begin position="56"/>
        <end position="182"/>
    </location>
</feature>
<evidence type="ECO:0000256" key="2">
    <source>
        <dbReference type="SAM" id="Phobius"/>
    </source>
</evidence>